<keyword evidence="4" id="KW-0133">Cell shape</keyword>
<dbReference type="SUPFAM" id="SSF54106">
    <property type="entry name" value="LysM domain"/>
    <property type="match status" value="1"/>
</dbReference>
<dbReference type="CDD" id="cd16913">
    <property type="entry name" value="YkuD_like"/>
    <property type="match status" value="1"/>
</dbReference>
<sequence length="274" mass="29462">MMILVRALVILLLAGAIFGGSAYFAYELYWKPQQLDREDKKMQAEAPPPTPPPDYSIAVFDKTVQSLKTSTPEEGRKALADFIAENPASLKVGDAKRLLGNMNVTDLFSPSTAGGKVPYTVGRGDALAKVASKMKTNADLIYRVNNLETINLSIGQQLYIPQLTTTIAIDRKAKTLTVLNNGVFFKEYPLISAKGTAVGNNKVADKIALNGTTRVAFGDKNYAGADRWLMLGGGVAIRGGDAAAENHPAGFIVPVDDMEEIFLLVSRGTPVTIQ</sequence>
<dbReference type="GO" id="GO:0004180">
    <property type="term" value="F:carboxypeptidase activity"/>
    <property type="evidence" value="ECO:0007669"/>
    <property type="project" value="UniProtKB-ARBA"/>
</dbReference>
<name>A0A146GA47_TERSA</name>
<evidence type="ECO:0000313" key="9">
    <source>
        <dbReference type="Proteomes" id="UP000076023"/>
    </source>
</evidence>
<dbReference type="CDD" id="cd00118">
    <property type="entry name" value="LysM"/>
    <property type="match status" value="1"/>
</dbReference>
<evidence type="ECO:0000259" key="7">
    <source>
        <dbReference type="PROSITE" id="PS51782"/>
    </source>
</evidence>
<keyword evidence="3" id="KW-0808">Transferase</keyword>
<proteinExistence type="inferred from homology"/>
<feature type="domain" description="LysM" evidence="7">
    <location>
        <begin position="117"/>
        <end position="160"/>
    </location>
</feature>
<dbReference type="UniPathway" id="UPA00219"/>
<dbReference type="Pfam" id="PF01476">
    <property type="entry name" value="LysM"/>
    <property type="match status" value="1"/>
</dbReference>
<reference evidence="9" key="1">
    <citation type="journal article" date="2017" name="Genome Announc.">
        <title>Draft Genome Sequence of Terrimicrobium sacchariphilum NM-5T, a Facultative Anaerobic Soil Bacterium of the Class Spartobacteria.</title>
        <authorList>
            <person name="Qiu Y.L."/>
            <person name="Tourlousse D.M."/>
            <person name="Matsuura N."/>
            <person name="Ohashi A."/>
            <person name="Sekiguchi Y."/>
        </authorList>
    </citation>
    <scope>NUCLEOTIDE SEQUENCE [LARGE SCALE GENOMIC DNA]</scope>
    <source>
        <strain evidence="9">NM-5</strain>
    </source>
</reference>
<organism evidence="8 9">
    <name type="scientific">Terrimicrobium sacchariphilum</name>
    <dbReference type="NCBI Taxonomy" id="690879"/>
    <lineage>
        <taxon>Bacteria</taxon>
        <taxon>Pseudomonadati</taxon>
        <taxon>Verrucomicrobiota</taxon>
        <taxon>Terrimicrobiia</taxon>
        <taxon>Terrimicrobiales</taxon>
        <taxon>Terrimicrobiaceae</taxon>
        <taxon>Terrimicrobium</taxon>
    </lineage>
</organism>
<evidence type="ECO:0000313" key="8">
    <source>
        <dbReference type="EMBL" id="GAT34330.1"/>
    </source>
</evidence>
<dbReference type="OrthoDB" id="192514at2"/>
<dbReference type="EMBL" id="BDCO01000002">
    <property type="protein sequence ID" value="GAT34330.1"/>
    <property type="molecule type" value="Genomic_DNA"/>
</dbReference>
<evidence type="ECO:0000256" key="1">
    <source>
        <dbReference type="ARBA" id="ARBA00004752"/>
    </source>
</evidence>
<evidence type="ECO:0000256" key="3">
    <source>
        <dbReference type="ARBA" id="ARBA00022679"/>
    </source>
</evidence>
<dbReference type="InterPro" id="IPR038063">
    <property type="entry name" value="Transpep_catalytic_dom"/>
</dbReference>
<comment type="pathway">
    <text evidence="1">Cell wall biogenesis; peptidoglycan biosynthesis.</text>
</comment>
<dbReference type="RefSeq" id="WP_084400493.1">
    <property type="nucleotide sequence ID" value="NZ_BDCO01000002.1"/>
</dbReference>
<dbReference type="Gene3D" id="3.10.350.10">
    <property type="entry name" value="LysM domain"/>
    <property type="match status" value="1"/>
</dbReference>
<protein>
    <submittedName>
        <fullName evidence="8">LysM domain-containing protein</fullName>
    </submittedName>
</protein>
<dbReference type="SMART" id="SM00257">
    <property type="entry name" value="LysM"/>
    <property type="match status" value="1"/>
</dbReference>
<keyword evidence="5" id="KW-0573">Peptidoglycan synthesis</keyword>
<comment type="similarity">
    <text evidence="2">Belongs to the YkuD family.</text>
</comment>
<dbReference type="InParanoid" id="A0A146GA47"/>
<dbReference type="Proteomes" id="UP000076023">
    <property type="component" value="Unassembled WGS sequence"/>
</dbReference>
<evidence type="ECO:0000256" key="4">
    <source>
        <dbReference type="ARBA" id="ARBA00022960"/>
    </source>
</evidence>
<dbReference type="GO" id="GO:0071555">
    <property type="term" value="P:cell wall organization"/>
    <property type="evidence" value="ECO:0007669"/>
    <property type="project" value="UniProtKB-KW"/>
</dbReference>
<keyword evidence="9" id="KW-1185">Reference proteome</keyword>
<dbReference type="STRING" id="690879.TSACC_22755"/>
<evidence type="ECO:0000256" key="2">
    <source>
        <dbReference type="ARBA" id="ARBA00005992"/>
    </source>
</evidence>
<dbReference type="Gene3D" id="2.40.440.10">
    <property type="entry name" value="L,D-transpeptidase catalytic domain-like"/>
    <property type="match status" value="1"/>
</dbReference>
<comment type="caution">
    <text evidence="8">The sequence shown here is derived from an EMBL/GenBank/DDBJ whole genome shotgun (WGS) entry which is preliminary data.</text>
</comment>
<dbReference type="InterPro" id="IPR005490">
    <property type="entry name" value="LD_TPept_cat_dom"/>
</dbReference>
<dbReference type="GO" id="GO:0016740">
    <property type="term" value="F:transferase activity"/>
    <property type="evidence" value="ECO:0007669"/>
    <property type="project" value="UniProtKB-KW"/>
</dbReference>
<dbReference type="AlphaFoldDB" id="A0A146GA47"/>
<gene>
    <name evidence="8" type="ORF">TSACC_22755</name>
</gene>
<accession>A0A146GA47</accession>
<dbReference type="GO" id="GO:0008360">
    <property type="term" value="P:regulation of cell shape"/>
    <property type="evidence" value="ECO:0007669"/>
    <property type="project" value="UniProtKB-KW"/>
</dbReference>
<evidence type="ECO:0000256" key="5">
    <source>
        <dbReference type="ARBA" id="ARBA00022984"/>
    </source>
</evidence>
<dbReference type="GO" id="GO:0009252">
    <property type="term" value="P:peptidoglycan biosynthetic process"/>
    <property type="evidence" value="ECO:0007669"/>
    <property type="project" value="UniProtKB-UniPathway"/>
</dbReference>
<dbReference type="InterPro" id="IPR036779">
    <property type="entry name" value="LysM_dom_sf"/>
</dbReference>
<dbReference type="PROSITE" id="PS51782">
    <property type="entry name" value="LYSM"/>
    <property type="match status" value="1"/>
</dbReference>
<keyword evidence="6" id="KW-0961">Cell wall biogenesis/degradation</keyword>
<dbReference type="InterPro" id="IPR018392">
    <property type="entry name" value="LysM"/>
</dbReference>
<evidence type="ECO:0000256" key="6">
    <source>
        <dbReference type="ARBA" id="ARBA00023316"/>
    </source>
</evidence>